<protein>
    <recommendedName>
        <fullName evidence="4">S-adenosylmethionine sensor upstream of mTORC1</fullName>
    </recommendedName>
    <alternativeName>
        <fullName evidence="4">Probable methyltransferase BMT2 homolog</fullName>
        <ecNumber evidence="4">2.1.1.-</ecNumber>
    </alternativeName>
</protein>
<dbReference type="InterPro" id="IPR021867">
    <property type="entry name" value="Bmt2/SAMTOR"/>
</dbReference>
<name>A0A8K0KRV1_LADFU</name>
<reference evidence="5" key="2">
    <citation type="submission" date="2017-10" db="EMBL/GenBank/DDBJ databases">
        <title>Ladona fulva Genome sequencing and assembly.</title>
        <authorList>
            <person name="Murali S."/>
            <person name="Richards S."/>
            <person name="Bandaranaike D."/>
            <person name="Bellair M."/>
            <person name="Blankenburg K."/>
            <person name="Chao H."/>
            <person name="Dinh H."/>
            <person name="Doddapaneni H."/>
            <person name="Dugan-Rocha S."/>
            <person name="Elkadiri S."/>
            <person name="Gnanaolivu R."/>
            <person name="Hernandez B."/>
            <person name="Skinner E."/>
            <person name="Javaid M."/>
            <person name="Lee S."/>
            <person name="Li M."/>
            <person name="Ming W."/>
            <person name="Munidasa M."/>
            <person name="Muniz J."/>
            <person name="Nguyen L."/>
            <person name="Hughes D."/>
            <person name="Osuji N."/>
            <person name="Pu L.-L."/>
            <person name="Puazo M."/>
            <person name="Qu C."/>
            <person name="Quiroz J."/>
            <person name="Raj R."/>
            <person name="Weissenberger G."/>
            <person name="Xin Y."/>
            <person name="Zou X."/>
            <person name="Han Y."/>
            <person name="Worley K."/>
            <person name="Muzny D."/>
            <person name="Gibbs R."/>
        </authorList>
    </citation>
    <scope>NUCLEOTIDE SEQUENCE</scope>
    <source>
        <strain evidence="5">Sampled in the wild</strain>
    </source>
</reference>
<evidence type="ECO:0000256" key="1">
    <source>
        <dbReference type="ARBA" id="ARBA00022603"/>
    </source>
</evidence>
<comment type="function">
    <text evidence="4">S-adenosyl-L-methionine-binding protein that acts as an inhibitor of mTORC1 signaling. Acts as a sensor of S-adenosyl-L-methionine to signal methionine sufficiency to mTORC1. Probably also acts as a S-adenosyl-L-methionine-dependent methyltransferase.</text>
</comment>
<gene>
    <name evidence="5" type="ORF">J437_LFUL002510</name>
</gene>
<keyword evidence="2 4" id="KW-0808">Transferase</keyword>
<feature type="binding site" evidence="4">
    <location>
        <position position="132"/>
    </location>
    <ligand>
        <name>S-adenosyl-L-methionine</name>
        <dbReference type="ChEBI" id="CHEBI:59789"/>
    </ligand>
</feature>
<accession>A0A8K0KRV1</accession>
<dbReference type="OrthoDB" id="5954793at2759"/>
<sequence>MATPEHLTLSSIIKSVHQNLRVRSRVIGSDLAWEEHRRNKELLKEYAAAMHKLATEHWKDKSEDNINCRIDWVAKQSQSYFIEGGHAECYDRELQKLHRLNCSAELGEDSLKYTECNGAVNFNTPLSMLDVGSCYNPYKIFPFFNTFPIDLAPATEDVLSCDFLKVNVSETDKAVEDFVKCMKYTSSSDEMPEIKFLPAEFFDVINFSLFLEYLPSSKQRYSSCKKAYDLLRLGGVLFVITPDSKHQSANAPLMRNWRIALETIGFLRISYQKLTHLHCMAFRKCPFPDLPKTFAKKELSRFEKFNKLTPPEMMVIPQDFSACTMEAEKTDSYSLDKLDTENVNYFTELPVSF</sequence>
<dbReference type="EC" id="2.1.1.-" evidence="4"/>
<dbReference type="SUPFAM" id="SSF53335">
    <property type="entry name" value="S-adenosyl-L-methionine-dependent methyltransferases"/>
    <property type="match status" value="1"/>
</dbReference>
<dbReference type="HAMAP" id="MF_03044">
    <property type="entry name" value="BMT2"/>
    <property type="match status" value="1"/>
</dbReference>
<organism evidence="5 6">
    <name type="scientific">Ladona fulva</name>
    <name type="common">Scarce chaser dragonfly</name>
    <name type="synonym">Libellula fulva</name>
    <dbReference type="NCBI Taxonomy" id="123851"/>
    <lineage>
        <taxon>Eukaryota</taxon>
        <taxon>Metazoa</taxon>
        <taxon>Ecdysozoa</taxon>
        <taxon>Arthropoda</taxon>
        <taxon>Hexapoda</taxon>
        <taxon>Insecta</taxon>
        <taxon>Pterygota</taxon>
        <taxon>Palaeoptera</taxon>
        <taxon>Odonata</taxon>
        <taxon>Epiprocta</taxon>
        <taxon>Anisoptera</taxon>
        <taxon>Libelluloidea</taxon>
        <taxon>Libellulidae</taxon>
        <taxon>Ladona</taxon>
    </lineage>
</organism>
<keyword evidence="1 4" id="KW-0489">Methyltransferase</keyword>
<evidence type="ECO:0000256" key="2">
    <source>
        <dbReference type="ARBA" id="ARBA00022679"/>
    </source>
</evidence>
<dbReference type="Gene3D" id="3.40.50.150">
    <property type="entry name" value="Vaccinia Virus protein VP39"/>
    <property type="match status" value="1"/>
</dbReference>
<dbReference type="GO" id="GO:0008168">
    <property type="term" value="F:methyltransferase activity"/>
    <property type="evidence" value="ECO:0007669"/>
    <property type="project" value="UniProtKB-UniRule"/>
</dbReference>
<dbReference type="InterPro" id="IPR029063">
    <property type="entry name" value="SAM-dependent_MTases_sf"/>
</dbReference>
<comment type="caution">
    <text evidence="5">The sequence shown here is derived from an EMBL/GenBank/DDBJ whole genome shotgun (WGS) entry which is preliminary data.</text>
</comment>
<keyword evidence="6" id="KW-1185">Reference proteome</keyword>
<comment type="similarity">
    <text evidence="4">Belongs to the BMT2 family.</text>
</comment>
<proteinExistence type="inferred from homology"/>
<dbReference type="GO" id="GO:1904262">
    <property type="term" value="P:negative regulation of TORC1 signaling"/>
    <property type="evidence" value="ECO:0007669"/>
    <property type="project" value="TreeGrafter"/>
</dbReference>
<evidence type="ECO:0000256" key="4">
    <source>
        <dbReference type="HAMAP-Rule" id="MF_03044"/>
    </source>
</evidence>
<keyword evidence="3 4" id="KW-0949">S-adenosyl-L-methionine</keyword>
<feature type="binding site" evidence="4">
    <location>
        <position position="150"/>
    </location>
    <ligand>
        <name>S-adenosyl-L-methionine</name>
        <dbReference type="ChEBI" id="CHEBI:59789"/>
    </ligand>
</feature>
<dbReference type="PANTHER" id="PTHR21008:SF0">
    <property type="entry name" value="S-ADENOSYLMETHIONINE SENSOR UPSTREAM OF MTORC1"/>
    <property type="match status" value="1"/>
</dbReference>
<evidence type="ECO:0000313" key="5">
    <source>
        <dbReference type="EMBL" id="KAG8240369.1"/>
    </source>
</evidence>
<dbReference type="AlphaFoldDB" id="A0A8K0KRV1"/>
<dbReference type="EMBL" id="KZ312451">
    <property type="protein sequence ID" value="KAG8240369.1"/>
    <property type="molecule type" value="Genomic_DNA"/>
</dbReference>
<dbReference type="PANTHER" id="PTHR21008">
    <property type="entry name" value="S-ADENOSYLMETHIONINE SENSOR UPSTREAM OF MTORC1-RELATED"/>
    <property type="match status" value="1"/>
</dbReference>
<dbReference type="Proteomes" id="UP000792457">
    <property type="component" value="Unassembled WGS sequence"/>
</dbReference>
<dbReference type="GO" id="GO:0032259">
    <property type="term" value="P:methylation"/>
    <property type="evidence" value="ECO:0007669"/>
    <property type="project" value="UniProtKB-KW"/>
</dbReference>
<evidence type="ECO:0000256" key="3">
    <source>
        <dbReference type="ARBA" id="ARBA00022691"/>
    </source>
</evidence>
<evidence type="ECO:0000313" key="6">
    <source>
        <dbReference type="Proteomes" id="UP000792457"/>
    </source>
</evidence>
<reference evidence="5" key="1">
    <citation type="submission" date="2013-04" db="EMBL/GenBank/DDBJ databases">
        <authorList>
            <person name="Qu J."/>
            <person name="Murali S.C."/>
            <person name="Bandaranaike D."/>
            <person name="Bellair M."/>
            <person name="Blankenburg K."/>
            <person name="Chao H."/>
            <person name="Dinh H."/>
            <person name="Doddapaneni H."/>
            <person name="Downs B."/>
            <person name="Dugan-Rocha S."/>
            <person name="Elkadiri S."/>
            <person name="Gnanaolivu R.D."/>
            <person name="Hernandez B."/>
            <person name="Javaid M."/>
            <person name="Jayaseelan J.C."/>
            <person name="Lee S."/>
            <person name="Li M."/>
            <person name="Ming W."/>
            <person name="Munidasa M."/>
            <person name="Muniz J."/>
            <person name="Nguyen L."/>
            <person name="Ongeri F."/>
            <person name="Osuji N."/>
            <person name="Pu L.-L."/>
            <person name="Puazo M."/>
            <person name="Qu C."/>
            <person name="Quiroz J."/>
            <person name="Raj R."/>
            <person name="Weissenberger G."/>
            <person name="Xin Y."/>
            <person name="Zou X."/>
            <person name="Han Y."/>
            <person name="Richards S."/>
            <person name="Worley K."/>
            <person name="Muzny D."/>
            <person name="Gibbs R."/>
        </authorList>
    </citation>
    <scope>NUCLEOTIDE SEQUENCE</scope>
    <source>
        <strain evidence="5">Sampled in the wild</strain>
    </source>
</reference>